<dbReference type="RefSeq" id="WP_099553395.1">
    <property type="nucleotide sequence ID" value="NZ_JAKJQX010000016.1"/>
</dbReference>
<sequence length="176" mass="19821">MMPNARARFAALALLLPAWLPAYAAQNAPADVKAIEQVVESFRTSLINKDKPTYMSLFFSDKAEDIGWQFVSEDVRLQDIRKAKPDAIKARQIPTNNFIALIDGAVASPKPKEETFSNTKIETDGDVASVSFDYSFHDDGVKTNWGKEMWQLIRTEQGWKIFSVIYSVRDSRSPSD</sequence>
<evidence type="ECO:0000256" key="1">
    <source>
        <dbReference type="SAM" id="SignalP"/>
    </source>
</evidence>
<dbReference type="Gene3D" id="3.10.450.50">
    <property type="match status" value="1"/>
</dbReference>
<proteinExistence type="predicted"/>
<dbReference type="SUPFAM" id="SSF54427">
    <property type="entry name" value="NTF2-like"/>
    <property type="match status" value="1"/>
</dbReference>
<name>A0AAJ2WI37_STEMA</name>
<feature type="signal peptide" evidence="1">
    <location>
        <begin position="1"/>
        <end position="24"/>
    </location>
</feature>
<protein>
    <submittedName>
        <fullName evidence="2">Nuclear transport factor 2 family protein</fullName>
    </submittedName>
</protein>
<evidence type="ECO:0000313" key="2">
    <source>
        <dbReference type="EMBL" id="MDZ5763276.1"/>
    </source>
</evidence>
<dbReference type="InterPro" id="IPR032710">
    <property type="entry name" value="NTF2-like_dom_sf"/>
</dbReference>
<dbReference type="Proteomes" id="UP001288387">
    <property type="component" value="Unassembled WGS sequence"/>
</dbReference>
<keyword evidence="1" id="KW-0732">Signal</keyword>
<accession>A0AAJ2WI37</accession>
<comment type="caution">
    <text evidence="2">The sequence shown here is derived from an EMBL/GenBank/DDBJ whole genome shotgun (WGS) entry which is preliminary data.</text>
</comment>
<reference evidence="2" key="1">
    <citation type="submission" date="2023-12" db="EMBL/GenBank/DDBJ databases">
        <title>'Antibacterial potential of Stenotrophomonas maltophilia cystic fibrosis isolates' (manuscript under preparation).</title>
        <authorList>
            <person name="Crisan C.V."/>
            <person name="Pettis M."/>
            <person name="Goldberg J.B."/>
        </authorList>
    </citation>
    <scope>NUCLEOTIDE SEQUENCE</scope>
    <source>
        <strain evidence="2">CCV129</strain>
    </source>
</reference>
<feature type="chain" id="PRO_5042572964" evidence="1">
    <location>
        <begin position="25"/>
        <end position="176"/>
    </location>
</feature>
<gene>
    <name evidence="2" type="ORF">U4I38_02205</name>
</gene>
<dbReference type="AlphaFoldDB" id="A0AAJ2WI37"/>
<dbReference type="EMBL" id="JAXRVB010000002">
    <property type="protein sequence ID" value="MDZ5763276.1"/>
    <property type="molecule type" value="Genomic_DNA"/>
</dbReference>
<evidence type="ECO:0000313" key="3">
    <source>
        <dbReference type="Proteomes" id="UP001288387"/>
    </source>
</evidence>
<organism evidence="2 3">
    <name type="scientific">Stenotrophomonas maltophilia</name>
    <name type="common">Pseudomonas maltophilia</name>
    <name type="synonym">Xanthomonas maltophilia</name>
    <dbReference type="NCBI Taxonomy" id="40324"/>
    <lineage>
        <taxon>Bacteria</taxon>
        <taxon>Pseudomonadati</taxon>
        <taxon>Pseudomonadota</taxon>
        <taxon>Gammaproteobacteria</taxon>
        <taxon>Lysobacterales</taxon>
        <taxon>Lysobacteraceae</taxon>
        <taxon>Stenotrophomonas</taxon>
        <taxon>Stenotrophomonas maltophilia group</taxon>
    </lineage>
</organism>